<evidence type="ECO:0000313" key="2">
    <source>
        <dbReference type="EMBL" id="USV57107.1"/>
    </source>
</evidence>
<reference evidence="2" key="1">
    <citation type="submission" date="2022-06" db="EMBL/GenBank/DDBJ databases">
        <title>Complete Genome of Aeromonas sp. Strain SOD01 Isolated from an Urban Freshwater Stream.</title>
        <authorList>
            <person name="Williams L.E."/>
            <person name="Brysgel T."/>
            <person name="Capestro E.M."/>
            <person name="Foltz G.V."/>
            <person name="Gardner A.E."/>
            <person name="Ingrassia J."/>
            <person name="Peterson E."/>
            <person name="Arruda J."/>
            <person name="Flaherty I."/>
            <person name="Hunt M."/>
            <person name="Pappas G."/>
            <person name="Ramsaran S."/>
            <person name="Rocha M."/>
        </authorList>
    </citation>
    <scope>NUCLEOTIDE SEQUENCE</scope>
    <source>
        <strain evidence="2">SOD01</strain>
    </source>
</reference>
<evidence type="ECO:0000313" key="3">
    <source>
        <dbReference type="Proteomes" id="UP001056890"/>
    </source>
</evidence>
<evidence type="ECO:0000256" key="1">
    <source>
        <dbReference type="SAM" id="Phobius"/>
    </source>
</evidence>
<feature type="transmembrane region" description="Helical" evidence="1">
    <location>
        <begin position="6"/>
        <end position="25"/>
    </location>
</feature>
<keyword evidence="1" id="KW-1133">Transmembrane helix</keyword>
<keyword evidence="1" id="KW-0812">Transmembrane</keyword>
<keyword evidence="3" id="KW-1185">Reference proteome</keyword>
<keyword evidence="1" id="KW-0472">Membrane</keyword>
<organism evidence="2 3">
    <name type="scientific">Aeromonas encheleia</name>
    <dbReference type="NCBI Taxonomy" id="73010"/>
    <lineage>
        <taxon>Bacteria</taxon>
        <taxon>Pseudomonadati</taxon>
        <taxon>Pseudomonadota</taxon>
        <taxon>Gammaproteobacteria</taxon>
        <taxon>Aeromonadales</taxon>
        <taxon>Aeromonadaceae</taxon>
        <taxon>Aeromonas</taxon>
    </lineage>
</organism>
<dbReference type="AlphaFoldDB" id="A0AAE9MFU0"/>
<dbReference type="RefSeq" id="WP_252995058.1">
    <property type="nucleotide sequence ID" value="NZ_CP099717.1"/>
</dbReference>
<dbReference type="Proteomes" id="UP001056890">
    <property type="component" value="Chromosome"/>
</dbReference>
<sequence>MDDTLKIIIQVISPFIGAALGVYLVPYIEKRKSTQVIDELLKCYKEELNDISVQSSKAAKDLYRSHLALEKYNRGEIDAVEFSGFTKIDTHFLDATLEKAYTRLSFDERKALKALKILINEYNTSSSIILARILEHRCDLSFKKALFYSADIYWICSRLSTASVFKYATDHSNDNEREKAFDALGISSI</sequence>
<dbReference type="EMBL" id="CP099717">
    <property type="protein sequence ID" value="USV57107.1"/>
    <property type="molecule type" value="Genomic_DNA"/>
</dbReference>
<gene>
    <name evidence="2" type="ORF">NHF51_17465</name>
</gene>
<proteinExistence type="predicted"/>
<protein>
    <submittedName>
        <fullName evidence="2">Uncharacterized protein</fullName>
    </submittedName>
</protein>
<name>A0AAE9MFU0_9GAMM</name>
<accession>A0AAE9MFU0</accession>